<sequence>MRKKMHLSAGLIFLALTSASSGQQTVVLDTIRANEEGARVKIAIPPKKTIGDAALEIGRRQSPRSEFLRTLTKEQEADIVDRAYPLMAAKWPFNEVNVCWEDLEPEFIHARMIVRNAIRDTWEAASGLKFLGWGKCHKNAGGIRIAVEDSGPHVKFLGKFIGGLRNGMVLNFTYNNWSQGCQSMLDYCNRVIAVHEFGHAIGFAHEQNRPDTPGECDERQGTDGDTLLTPWDLHSVMNYCNPTYSNDGVLSEFDILAVQYIYGRN</sequence>
<reference evidence="4" key="1">
    <citation type="submission" date="2023-07" db="EMBL/GenBank/DDBJ databases">
        <title>Genome sequencing of Purple Non-Sulfur Bacteria from various extreme environments.</title>
        <authorList>
            <person name="Mayer M."/>
        </authorList>
    </citation>
    <scope>NUCLEOTIDE SEQUENCE [LARGE SCALE GENOMIC DNA]</scope>
    <source>
        <strain evidence="4">DSM 17935</strain>
    </source>
</reference>
<comment type="caution">
    <text evidence="3">The sequence shown here is derived from an EMBL/GenBank/DDBJ whole genome shotgun (WGS) entry which is preliminary data.</text>
</comment>
<feature type="signal peptide" evidence="1">
    <location>
        <begin position="1"/>
        <end position="22"/>
    </location>
</feature>
<dbReference type="InterPro" id="IPR001506">
    <property type="entry name" value="Peptidase_M12A"/>
</dbReference>
<protein>
    <recommendedName>
        <fullName evidence="2">Peptidase metallopeptidase domain-containing protein</fullName>
    </recommendedName>
</protein>
<feature type="chain" id="PRO_5047019050" description="Peptidase metallopeptidase domain-containing protein" evidence="1">
    <location>
        <begin position="23"/>
        <end position="265"/>
    </location>
</feature>
<keyword evidence="4" id="KW-1185">Reference proteome</keyword>
<feature type="domain" description="Peptidase metallopeptidase" evidence="2">
    <location>
        <begin position="87"/>
        <end position="235"/>
    </location>
</feature>
<organism evidence="3 4">
    <name type="scientific">Rhodobium gokarnense</name>
    <dbReference type="NCBI Taxonomy" id="364296"/>
    <lineage>
        <taxon>Bacteria</taxon>
        <taxon>Pseudomonadati</taxon>
        <taxon>Pseudomonadota</taxon>
        <taxon>Alphaproteobacteria</taxon>
        <taxon>Hyphomicrobiales</taxon>
        <taxon>Rhodobiaceae</taxon>
        <taxon>Rhodobium</taxon>
    </lineage>
</organism>
<dbReference type="RefSeq" id="WP_264601633.1">
    <property type="nucleotide sequence ID" value="NZ_JAOQNS010000006.1"/>
</dbReference>
<evidence type="ECO:0000259" key="2">
    <source>
        <dbReference type="SMART" id="SM00235"/>
    </source>
</evidence>
<dbReference type="EMBL" id="JAOQNS010000006">
    <property type="protein sequence ID" value="MCW2308001.1"/>
    <property type="molecule type" value="Genomic_DNA"/>
</dbReference>
<dbReference type="InterPro" id="IPR024079">
    <property type="entry name" value="MetalloPept_cat_dom_sf"/>
</dbReference>
<evidence type="ECO:0000256" key="1">
    <source>
        <dbReference type="SAM" id="SignalP"/>
    </source>
</evidence>
<evidence type="ECO:0000313" key="4">
    <source>
        <dbReference type="Proteomes" id="UP001209755"/>
    </source>
</evidence>
<accession>A0ABT3HC78</accession>
<dbReference type="Proteomes" id="UP001209755">
    <property type="component" value="Unassembled WGS sequence"/>
</dbReference>
<dbReference type="Pfam" id="PF01400">
    <property type="entry name" value="Astacin"/>
    <property type="match status" value="1"/>
</dbReference>
<proteinExistence type="predicted"/>
<gene>
    <name evidence="3" type="ORF">M2319_002340</name>
</gene>
<dbReference type="SUPFAM" id="SSF55486">
    <property type="entry name" value="Metalloproteases ('zincins'), catalytic domain"/>
    <property type="match status" value="1"/>
</dbReference>
<dbReference type="SMART" id="SM00235">
    <property type="entry name" value="ZnMc"/>
    <property type="match status" value="1"/>
</dbReference>
<evidence type="ECO:0000313" key="3">
    <source>
        <dbReference type="EMBL" id="MCW2308001.1"/>
    </source>
</evidence>
<dbReference type="InterPro" id="IPR006026">
    <property type="entry name" value="Peptidase_Metallo"/>
</dbReference>
<keyword evidence="1" id="KW-0732">Signal</keyword>
<name>A0ABT3HC78_9HYPH</name>
<dbReference type="Gene3D" id="3.40.390.10">
    <property type="entry name" value="Collagenase (Catalytic Domain)"/>
    <property type="match status" value="1"/>
</dbReference>